<dbReference type="RefSeq" id="WP_148988575.1">
    <property type="nucleotide sequence ID" value="NZ_VTEV01000005.1"/>
</dbReference>
<dbReference type="PROSITE" id="PS51257">
    <property type="entry name" value="PROKAR_LIPOPROTEIN"/>
    <property type="match status" value="1"/>
</dbReference>
<protein>
    <recommendedName>
        <fullName evidence="3">YncE family protein</fullName>
    </recommendedName>
</protein>
<dbReference type="Gene3D" id="2.130.10.10">
    <property type="entry name" value="YVTN repeat-like/Quinoprotein amine dehydrogenase"/>
    <property type="match status" value="1"/>
</dbReference>
<evidence type="ECO:0008006" key="3">
    <source>
        <dbReference type="Google" id="ProtNLM"/>
    </source>
</evidence>
<proteinExistence type="predicted"/>
<gene>
    <name evidence="1" type="ORF">FZC76_12790</name>
</gene>
<dbReference type="SUPFAM" id="SSF51004">
    <property type="entry name" value="C-terminal (heme d1) domain of cytochrome cd1-nitrite reductase"/>
    <property type="match status" value="1"/>
</dbReference>
<reference evidence="1 2" key="1">
    <citation type="submission" date="2019-08" db="EMBL/GenBank/DDBJ databases">
        <title>Bacillus genomes from the desert of Cuatro Cienegas, Coahuila.</title>
        <authorList>
            <person name="Olmedo-Alvarez G."/>
        </authorList>
    </citation>
    <scope>NUCLEOTIDE SEQUENCE [LARGE SCALE GENOMIC DNA]</scope>
    <source>
        <strain evidence="1 2">CH28_1T</strain>
    </source>
</reference>
<organism evidence="1 2">
    <name type="scientific">Sutcliffiella horikoshii</name>
    <dbReference type="NCBI Taxonomy" id="79883"/>
    <lineage>
        <taxon>Bacteria</taxon>
        <taxon>Bacillati</taxon>
        <taxon>Bacillota</taxon>
        <taxon>Bacilli</taxon>
        <taxon>Bacillales</taxon>
        <taxon>Bacillaceae</taxon>
        <taxon>Sutcliffiella</taxon>
    </lineage>
</organism>
<dbReference type="AlphaFoldDB" id="A0A5D4SVR1"/>
<sequence>MRNPFIIIAFIMMVILSGCTSSDIALPKIKNEDSVLYISHLKENAITALDLSTGSEEKVSLPIRFSAIVEIKSGIYVASVKEEESLYEINIKENKVSPYMDIDAGILELTYDHESGYLYTANGKTNHIQVIDVEKKEIMEEISVGEYPSKMVHHGQRLFVLAAGSGQVYVLDTSTHKMMNSFLVNERPEGLHFDGKNIWTGGHGATGEMNENVFAYDPETGKEVKSVTTGLMPIQISQVNKNSSIYVLSHGDHSLTKFNSDTYEVEKKINVGDNPSYMISDGTYLYVSSLDGDEILVLDQDSLDVLNKYSISNGPYLLFKGGEGE</sequence>
<evidence type="ECO:0000313" key="2">
    <source>
        <dbReference type="Proteomes" id="UP000322524"/>
    </source>
</evidence>
<dbReference type="OrthoDB" id="120019at2"/>
<dbReference type="InterPro" id="IPR011048">
    <property type="entry name" value="Haem_d1_sf"/>
</dbReference>
<name>A0A5D4SVR1_9BACI</name>
<dbReference type="InterPro" id="IPR015943">
    <property type="entry name" value="WD40/YVTN_repeat-like_dom_sf"/>
</dbReference>
<evidence type="ECO:0000313" key="1">
    <source>
        <dbReference type="EMBL" id="TYS67460.1"/>
    </source>
</evidence>
<dbReference type="PANTHER" id="PTHR47197">
    <property type="entry name" value="PROTEIN NIRF"/>
    <property type="match status" value="1"/>
</dbReference>
<dbReference type="InterPro" id="IPR051200">
    <property type="entry name" value="Host-pathogen_enzymatic-act"/>
</dbReference>
<accession>A0A5D4SVR1</accession>
<comment type="caution">
    <text evidence="1">The sequence shown here is derived from an EMBL/GenBank/DDBJ whole genome shotgun (WGS) entry which is preliminary data.</text>
</comment>
<dbReference type="PANTHER" id="PTHR47197:SF3">
    <property type="entry name" value="DIHYDRO-HEME D1 DEHYDROGENASE"/>
    <property type="match status" value="1"/>
</dbReference>
<dbReference type="Proteomes" id="UP000322524">
    <property type="component" value="Unassembled WGS sequence"/>
</dbReference>
<dbReference type="EMBL" id="VTEV01000005">
    <property type="protein sequence ID" value="TYS67460.1"/>
    <property type="molecule type" value="Genomic_DNA"/>
</dbReference>